<evidence type="ECO:0000256" key="3">
    <source>
        <dbReference type="SAM" id="SignalP"/>
    </source>
</evidence>
<dbReference type="InterPro" id="IPR052982">
    <property type="entry name" value="SRP1/TIP1-like"/>
</dbReference>
<dbReference type="AlphaFoldDB" id="Q2HFU8"/>
<dbReference type="GeneID" id="4386384"/>
<evidence type="ECO:0000313" key="6">
    <source>
        <dbReference type="Proteomes" id="UP000001056"/>
    </source>
</evidence>
<feature type="region of interest" description="Disordered" evidence="2">
    <location>
        <begin position="106"/>
        <end position="182"/>
    </location>
</feature>
<sequence length="203" mass="21359">MKFSFGTVLALAAAVLAQPKFTNSNFEVEEGEPFTLTWNNAEGPVTITLVHGPEKNLQPVTVLTTSGSDGSFTWTPSDLPSDTYAFEIIDDTGVKNWSQRFQYTGTGSVTSTEAPTSTAESSTSTEASSTTTSSSSSSETESTTTSEEASSTTFTTSTTEEAETSTRATTSPTGSPPDLNNGQRFASPLGFVLVTVAALVFFH</sequence>
<feature type="compositionally biased region" description="Low complexity" evidence="2">
    <location>
        <begin position="110"/>
        <end position="173"/>
    </location>
</feature>
<dbReference type="PANTHER" id="PTHR40633:SF1">
    <property type="entry name" value="GPI ANCHORED SERINE-THREONINE RICH PROTEIN (AFU_ORTHOLOGUE AFUA_1G03630)"/>
    <property type="match status" value="1"/>
</dbReference>
<evidence type="ECO:0000256" key="2">
    <source>
        <dbReference type="SAM" id="MobiDB-lite"/>
    </source>
</evidence>
<keyword evidence="6" id="KW-1185">Reference proteome</keyword>
<dbReference type="RefSeq" id="XP_001220127.1">
    <property type="nucleotide sequence ID" value="XM_001220126.1"/>
</dbReference>
<protein>
    <recommendedName>
        <fullName evidence="4">Yeast cell wall synthesis Kre9/Knh1-like N-terminal domain-containing protein</fullName>
    </recommendedName>
</protein>
<reference evidence="6" key="1">
    <citation type="journal article" date="2015" name="Genome Announc.">
        <title>Draft genome sequence of the cellulolytic fungus Chaetomium globosum.</title>
        <authorList>
            <person name="Cuomo C.A."/>
            <person name="Untereiner W.A."/>
            <person name="Ma L.-J."/>
            <person name="Grabherr M."/>
            <person name="Birren B.W."/>
        </authorList>
    </citation>
    <scope>NUCLEOTIDE SEQUENCE [LARGE SCALE GENOMIC DNA]</scope>
    <source>
        <strain evidence="6">ATCC 6205 / CBS 148.51 / DSM 1962 / NBRC 6347 / NRRL 1970</strain>
    </source>
</reference>
<dbReference type="VEuPathDB" id="FungiDB:CHGG_00906"/>
<evidence type="ECO:0000313" key="5">
    <source>
        <dbReference type="EMBL" id="EAQ92671.1"/>
    </source>
</evidence>
<feature type="signal peptide" evidence="3">
    <location>
        <begin position="1"/>
        <end position="17"/>
    </location>
</feature>
<evidence type="ECO:0000256" key="1">
    <source>
        <dbReference type="ARBA" id="ARBA00022729"/>
    </source>
</evidence>
<dbReference type="PANTHER" id="PTHR40633">
    <property type="entry name" value="MATRIX PROTEIN, PUTATIVE (AFU_ORTHOLOGUE AFUA_8G05410)-RELATED"/>
    <property type="match status" value="1"/>
</dbReference>
<dbReference type="Proteomes" id="UP000001056">
    <property type="component" value="Unassembled WGS sequence"/>
</dbReference>
<keyword evidence="1 3" id="KW-0732">Signal</keyword>
<dbReference type="eggNOG" id="ENOG502SB54">
    <property type="taxonomic scope" value="Eukaryota"/>
</dbReference>
<name>Q2HFU8_CHAGB</name>
<dbReference type="HOGENOM" id="CLU_065618_0_1_1"/>
<feature type="chain" id="PRO_5004209225" description="Yeast cell wall synthesis Kre9/Knh1-like N-terminal domain-containing protein" evidence="3">
    <location>
        <begin position="18"/>
        <end position="203"/>
    </location>
</feature>
<evidence type="ECO:0000259" key="4">
    <source>
        <dbReference type="Pfam" id="PF10342"/>
    </source>
</evidence>
<dbReference type="EMBL" id="CH408029">
    <property type="protein sequence ID" value="EAQ92671.1"/>
    <property type="molecule type" value="Genomic_DNA"/>
</dbReference>
<proteinExistence type="predicted"/>
<dbReference type="OrthoDB" id="5589325at2759"/>
<dbReference type="OMA" id="NQTMSSA"/>
<accession>Q2HFU8</accession>
<dbReference type="InParanoid" id="Q2HFU8"/>
<organism evidence="5 6">
    <name type="scientific">Chaetomium globosum (strain ATCC 6205 / CBS 148.51 / DSM 1962 / NBRC 6347 / NRRL 1970)</name>
    <name type="common">Soil fungus</name>
    <dbReference type="NCBI Taxonomy" id="306901"/>
    <lineage>
        <taxon>Eukaryota</taxon>
        <taxon>Fungi</taxon>
        <taxon>Dikarya</taxon>
        <taxon>Ascomycota</taxon>
        <taxon>Pezizomycotina</taxon>
        <taxon>Sordariomycetes</taxon>
        <taxon>Sordariomycetidae</taxon>
        <taxon>Sordariales</taxon>
        <taxon>Chaetomiaceae</taxon>
        <taxon>Chaetomium</taxon>
    </lineage>
</organism>
<dbReference type="InterPro" id="IPR018466">
    <property type="entry name" value="Kre9/Knh1-like_N"/>
</dbReference>
<feature type="domain" description="Yeast cell wall synthesis Kre9/Knh1-like N-terminal" evidence="4">
    <location>
        <begin position="24"/>
        <end position="102"/>
    </location>
</feature>
<dbReference type="Pfam" id="PF10342">
    <property type="entry name" value="Kre9_KNH"/>
    <property type="match status" value="1"/>
</dbReference>
<gene>
    <name evidence="5" type="ORF">CHGG_00906</name>
</gene>